<keyword evidence="1 2" id="KW-0378">Hydrolase</keyword>
<organism evidence="4 5">
    <name type="scientific">Aerophobetes bacterium</name>
    <dbReference type="NCBI Taxonomy" id="2030807"/>
    <lineage>
        <taxon>Bacteria</taxon>
        <taxon>Candidatus Aerophobota</taxon>
    </lineage>
</organism>
<evidence type="ECO:0000259" key="3">
    <source>
        <dbReference type="Pfam" id="PF02834"/>
    </source>
</evidence>
<comment type="similarity">
    <text evidence="2">Belongs to the 2H phosphoesterase superfamily. ThpR family.</text>
</comment>
<feature type="domain" description="Phosphoesterase HXTX" evidence="3">
    <location>
        <begin position="7"/>
        <end position="91"/>
    </location>
</feature>
<dbReference type="EC" id="3.1.4.58" evidence="2"/>
<feature type="active site" description="Proton donor" evidence="2">
    <location>
        <position position="40"/>
    </location>
</feature>
<dbReference type="EMBL" id="SOJT01000102">
    <property type="protein sequence ID" value="TET29017.1"/>
    <property type="molecule type" value="Genomic_DNA"/>
</dbReference>
<proteinExistence type="inferred from homology"/>
<sequence>MRVFIAIELESSIKEKIARIQSRLRVIQDKIKWVESSSVHLTLKFLGEIEEEKLEKVHQITRELGERVSPFKIEVKGMGVFPGFSSPRVIWIGARDTSGELEKLAAWLEEALAREGFVREKRKWKAHLTLGRVKFLKERERLRELIQKEMETDAGKMEVKDITIMRSQLTPKGAIYTSLGKIYLKGDR</sequence>
<evidence type="ECO:0000313" key="5">
    <source>
        <dbReference type="Proteomes" id="UP000316517"/>
    </source>
</evidence>
<gene>
    <name evidence="4" type="primary">thpR</name>
    <name evidence="4" type="ORF">E3J68_02495</name>
</gene>
<feature type="active site" description="Proton acceptor" evidence="2">
    <location>
        <position position="127"/>
    </location>
</feature>
<dbReference type="GO" id="GO:0004113">
    <property type="term" value="F:2',3'-cyclic-nucleotide 3'-phosphodiesterase activity"/>
    <property type="evidence" value="ECO:0007669"/>
    <property type="project" value="InterPro"/>
</dbReference>
<feature type="short sequence motif" description="HXTX 1" evidence="2">
    <location>
        <begin position="40"/>
        <end position="43"/>
    </location>
</feature>
<feature type="domain" description="Phosphoesterase HXTX" evidence="3">
    <location>
        <begin position="94"/>
        <end position="176"/>
    </location>
</feature>
<comment type="caution">
    <text evidence="4">The sequence shown here is derived from an EMBL/GenBank/DDBJ whole genome shotgun (WGS) entry which is preliminary data.</text>
</comment>
<evidence type="ECO:0000256" key="2">
    <source>
        <dbReference type="HAMAP-Rule" id="MF_01940"/>
    </source>
</evidence>
<dbReference type="AlphaFoldDB" id="A0A523TFB5"/>
<dbReference type="InterPro" id="IPR014051">
    <property type="entry name" value="Phosphoesterase_HXTX"/>
</dbReference>
<name>A0A523TFB5_UNCAE</name>
<evidence type="ECO:0000256" key="1">
    <source>
        <dbReference type="ARBA" id="ARBA00022801"/>
    </source>
</evidence>
<reference evidence="4 5" key="1">
    <citation type="submission" date="2019-03" db="EMBL/GenBank/DDBJ databases">
        <title>Metabolic potential of uncultured bacteria and archaea associated with petroleum seepage in deep-sea sediments.</title>
        <authorList>
            <person name="Dong X."/>
            <person name="Hubert C."/>
        </authorList>
    </citation>
    <scope>NUCLEOTIDE SEQUENCE [LARGE SCALE GENOMIC DNA]</scope>
    <source>
        <strain evidence="4">E44_bin3</strain>
    </source>
</reference>
<feature type="short sequence motif" description="HXTX 2" evidence="2">
    <location>
        <begin position="127"/>
        <end position="130"/>
    </location>
</feature>
<accession>A0A523TFB5</accession>
<dbReference type="NCBIfam" id="TIGR02258">
    <property type="entry name" value="2_5_ligase"/>
    <property type="match status" value="1"/>
</dbReference>
<dbReference type="Gene3D" id="3.90.1140.10">
    <property type="entry name" value="Cyclic phosphodiesterase"/>
    <property type="match status" value="1"/>
</dbReference>
<dbReference type="InterPro" id="IPR009097">
    <property type="entry name" value="Cyclic_Pdiesterase"/>
</dbReference>
<dbReference type="SUPFAM" id="SSF55144">
    <property type="entry name" value="LigT-like"/>
    <property type="match status" value="1"/>
</dbReference>
<dbReference type="GO" id="GO:0008664">
    <property type="term" value="F:RNA 2',3'-cyclic 3'-phosphodiesterase activity"/>
    <property type="evidence" value="ECO:0007669"/>
    <property type="project" value="UniProtKB-EC"/>
</dbReference>
<dbReference type="PANTHER" id="PTHR35561">
    <property type="entry name" value="RNA 2',3'-CYCLIC PHOSPHODIESTERASE"/>
    <property type="match status" value="1"/>
</dbReference>
<dbReference type="Proteomes" id="UP000316517">
    <property type="component" value="Unassembled WGS sequence"/>
</dbReference>
<protein>
    <recommendedName>
        <fullName evidence="2">RNA 2',3'-cyclic phosphodiesterase</fullName>
        <shortName evidence="2">RNA 2',3'-CPDase</shortName>
        <ecNumber evidence="2">3.1.4.58</ecNumber>
    </recommendedName>
</protein>
<dbReference type="Pfam" id="PF02834">
    <property type="entry name" value="LigT_PEase"/>
    <property type="match status" value="2"/>
</dbReference>
<dbReference type="HAMAP" id="MF_01940">
    <property type="entry name" value="RNA_CPDase"/>
    <property type="match status" value="1"/>
</dbReference>
<comment type="function">
    <text evidence="2">Hydrolyzes RNA 2',3'-cyclic phosphodiester to an RNA 2'-phosphomonoester.</text>
</comment>
<comment type="catalytic activity">
    <reaction evidence="2">
        <text>a 3'-end 2',3'-cyclophospho-ribonucleotide-RNA + H2O = a 3'-end 2'-phospho-ribonucleotide-RNA + H(+)</text>
        <dbReference type="Rhea" id="RHEA:11828"/>
        <dbReference type="Rhea" id="RHEA-COMP:10464"/>
        <dbReference type="Rhea" id="RHEA-COMP:17353"/>
        <dbReference type="ChEBI" id="CHEBI:15377"/>
        <dbReference type="ChEBI" id="CHEBI:15378"/>
        <dbReference type="ChEBI" id="CHEBI:83064"/>
        <dbReference type="ChEBI" id="CHEBI:173113"/>
        <dbReference type="EC" id="3.1.4.58"/>
    </reaction>
</comment>
<evidence type="ECO:0000313" key="4">
    <source>
        <dbReference type="EMBL" id="TET29017.1"/>
    </source>
</evidence>
<dbReference type="InterPro" id="IPR004175">
    <property type="entry name" value="RNA_CPDase"/>
</dbReference>
<dbReference type="PANTHER" id="PTHR35561:SF1">
    <property type="entry name" value="RNA 2',3'-CYCLIC PHOSPHODIESTERASE"/>
    <property type="match status" value="1"/>
</dbReference>